<feature type="domain" description="RDD" evidence="7">
    <location>
        <begin position="25"/>
        <end position="170"/>
    </location>
</feature>
<evidence type="ECO:0000256" key="1">
    <source>
        <dbReference type="ARBA" id="ARBA00004651"/>
    </source>
</evidence>
<dbReference type="PANTHER" id="PTHR36115:SF10">
    <property type="entry name" value="RDD DOMAIN-CONTAINING PROTEIN"/>
    <property type="match status" value="1"/>
</dbReference>
<proteinExistence type="predicted"/>
<keyword evidence="3 6" id="KW-0812">Transmembrane</keyword>
<keyword evidence="4 6" id="KW-1133">Transmembrane helix</keyword>
<dbReference type="InterPro" id="IPR051791">
    <property type="entry name" value="Pra-immunoreactive"/>
</dbReference>
<feature type="transmembrane region" description="Helical" evidence="6">
    <location>
        <begin position="34"/>
        <end position="55"/>
    </location>
</feature>
<gene>
    <name evidence="8" type="ORF">EZ242_02930</name>
</gene>
<evidence type="ECO:0000256" key="2">
    <source>
        <dbReference type="ARBA" id="ARBA00022475"/>
    </source>
</evidence>
<comment type="caution">
    <text evidence="8">The sequence shown here is derived from an EMBL/GenBank/DDBJ whole genome shotgun (WGS) entry which is preliminary data.</text>
</comment>
<protein>
    <submittedName>
        <fullName evidence="8">RDD family protein</fullName>
    </submittedName>
</protein>
<evidence type="ECO:0000256" key="5">
    <source>
        <dbReference type="ARBA" id="ARBA00023136"/>
    </source>
</evidence>
<evidence type="ECO:0000313" key="9">
    <source>
        <dbReference type="Proteomes" id="UP000297564"/>
    </source>
</evidence>
<accession>A0A4Z0C2I3</accession>
<dbReference type="GO" id="GO:0005886">
    <property type="term" value="C:plasma membrane"/>
    <property type="evidence" value="ECO:0007669"/>
    <property type="project" value="UniProtKB-SubCell"/>
</dbReference>
<sequence length="180" mass="20560">MSDNTTDPAGTERPRPCAPDELQAPGLWRRMACWLYEGVLLFGVVVAAGLVFSIATQMRHALMYREALIAFLFLVIGAYFVWCWTRGETLAMRTWRIRVVDRHGRRLHWGRAALRYVFSLIWLLPPLAAFGSHQVALGPLMILLVGWVAVWALLSRFHPQRQFWHDAWAGTRLVPAPPRG</sequence>
<dbReference type="EMBL" id="SMLL01000001">
    <property type="protein sequence ID" value="TFZ04718.1"/>
    <property type="molecule type" value="Genomic_DNA"/>
</dbReference>
<keyword evidence="9" id="KW-1185">Reference proteome</keyword>
<feature type="transmembrane region" description="Helical" evidence="6">
    <location>
        <begin position="136"/>
        <end position="154"/>
    </location>
</feature>
<dbReference type="Proteomes" id="UP000297564">
    <property type="component" value="Unassembled WGS sequence"/>
</dbReference>
<comment type="subcellular location">
    <subcellularLocation>
        <location evidence="1">Cell membrane</location>
        <topology evidence="1">Multi-pass membrane protein</topology>
    </subcellularLocation>
</comment>
<evidence type="ECO:0000256" key="6">
    <source>
        <dbReference type="SAM" id="Phobius"/>
    </source>
</evidence>
<keyword evidence="5 6" id="KW-0472">Membrane</keyword>
<dbReference type="AlphaFoldDB" id="A0A4Z0C2I3"/>
<name>A0A4Z0C2I3_9BURK</name>
<evidence type="ECO:0000256" key="3">
    <source>
        <dbReference type="ARBA" id="ARBA00022692"/>
    </source>
</evidence>
<dbReference type="InterPro" id="IPR010432">
    <property type="entry name" value="RDD"/>
</dbReference>
<dbReference type="Pfam" id="PF06271">
    <property type="entry name" value="RDD"/>
    <property type="match status" value="1"/>
</dbReference>
<evidence type="ECO:0000259" key="7">
    <source>
        <dbReference type="Pfam" id="PF06271"/>
    </source>
</evidence>
<reference evidence="8 9" key="1">
    <citation type="submission" date="2019-03" db="EMBL/GenBank/DDBJ databases">
        <title>Ramlibacter rhizophilus CCTCC AB2015357, whole genome shotgun sequence.</title>
        <authorList>
            <person name="Zhang X."/>
            <person name="Feng G."/>
            <person name="Zhu H."/>
        </authorList>
    </citation>
    <scope>NUCLEOTIDE SEQUENCE [LARGE SCALE GENOMIC DNA]</scope>
    <source>
        <strain evidence="8 9">CCTCC AB2015357</strain>
    </source>
</reference>
<evidence type="ECO:0000313" key="8">
    <source>
        <dbReference type="EMBL" id="TFZ04718.1"/>
    </source>
</evidence>
<dbReference type="OrthoDB" id="5298807at2"/>
<keyword evidence="2" id="KW-1003">Cell membrane</keyword>
<feature type="transmembrane region" description="Helical" evidence="6">
    <location>
        <begin position="112"/>
        <end position="130"/>
    </location>
</feature>
<feature type="transmembrane region" description="Helical" evidence="6">
    <location>
        <begin position="67"/>
        <end position="85"/>
    </location>
</feature>
<organism evidence="8 9">
    <name type="scientific">Ramlibacter rhizophilus</name>
    <dbReference type="NCBI Taxonomy" id="1781167"/>
    <lineage>
        <taxon>Bacteria</taxon>
        <taxon>Pseudomonadati</taxon>
        <taxon>Pseudomonadota</taxon>
        <taxon>Betaproteobacteria</taxon>
        <taxon>Burkholderiales</taxon>
        <taxon>Comamonadaceae</taxon>
        <taxon>Ramlibacter</taxon>
    </lineage>
</organism>
<dbReference type="PANTHER" id="PTHR36115">
    <property type="entry name" value="PROLINE-RICH ANTIGEN HOMOLOG-RELATED"/>
    <property type="match status" value="1"/>
</dbReference>
<evidence type="ECO:0000256" key="4">
    <source>
        <dbReference type="ARBA" id="ARBA00022989"/>
    </source>
</evidence>
<dbReference type="RefSeq" id="WP_135283600.1">
    <property type="nucleotide sequence ID" value="NZ_SMLL01000001.1"/>
</dbReference>